<dbReference type="AlphaFoldDB" id="A0A1N7MP27"/>
<accession>A0A1N7MP27</accession>
<evidence type="ECO:0000313" key="3">
    <source>
        <dbReference type="Proteomes" id="UP000186098"/>
    </source>
</evidence>
<keyword evidence="1" id="KW-0812">Transmembrane</keyword>
<protein>
    <recommendedName>
        <fullName evidence="4">Virus attachment protein p12 family protein</fullName>
    </recommendedName>
</protein>
<evidence type="ECO:0000256" key="1">
    <source>
        <dbReference type="SAM" id="Phobius"/>
    </source>
</evidence>
<name>A0A1N7MP27_9RHOB</name>
<dbReference type="RefSeq" id="WP_076367236.1">
    <property type="nucleotide sequence ID" value="NZ_FTOM01000008.1"/>
</dbReference>
<proteinExistence type="predicted"/>
<dbReference type="STRING" id="407234.SAMN05421795_108142"/>
<keyword evidence="3" id="KW-1185">Reference proteome</keyword>
<gene>
    <name evidence="2" type="ORF">SAMN05421795_108142</name>
</gene>
<dbReference type="Proteomes" id="UP000186098">
    <property type="component" value="Unassembled WGS sequence"/>
</dbReference>
<organism evidence="2 3">
    <name type="scientific">Phaeovulum vinaykumarii</name>
    <dbReference type="NCBI Taxonomy" id="407234"/>
    <lineage>
        <taxon>Bacteria</taxon>
        <taxon>Pseudomonadati</taxon>
        <taxon>Pseudomonadota</taxon>
        <taxon>Alphaproteobacteria</taxon>
        <taxon>Rhodobacterales</taxon>
        <taxon>Paracoccaceae</taxon>
        <taxon>Phaeovulum</taxon>
    </lineage>
</organism>
<evidence type="ECO:0000313" key="2">
    <source>
        <dbReference type="EMBL" id="SIS87748.1"/>
    </source>
</evidence>
<dbReference type="EMBL" id="FTOM01000008">
    <property type="protein sequence ID" value="SIS87748.1"/>
    <property type="molecule type" value="Genomic_DNA"/>
</dbReference>
<sequence length="92" mass="9401">MTEAPTPPATPAIDIAGETAMSGADLAVVGAVTLLALAFLFRRRLFRRNRATPLAPACSGCAGCGGSCPSAATYDFRAPDPAAPEPPREGDR</sequence>
<keyword evidence="1" id="KW-1133">Transmembrane helix</keyword>
<keyword evidence="1" id="KW-0472">Membrane</keyword>
<reference evidence="3" key="1">
    <citation type="submission" date="2017-01" db="EMBL/GenBank/DDBJ databases">
        <authorList>
            <person name="Varghese N."/>
            <person name="Submissions S."/>
        </authorList>
    </citation>
    <scope>NUCLEOTIDE SEQUENCE [LARGE SCALE GENOMIC DNA]</scope>
    <source>
        <strain evidence="3">DSM 18714</strain>
    </source>
</reference>
<evidence type="ECO:0008006" key="4">
    <source>
        <dbReference type="Google" id="ProtNLM"/>
    </source>
</evidence>
<feature type="transmembrane region" description="Helical" evidence="1">
    <location>
        <begin position="20"/>
        <end position="41"/>
    </location>
</feature>